<evidence type="ECO:0000313" key="2">
    <source>
        <dbReference type="WBParaSite" id="MBELARI_LOCUS5281"/>
    </source>
</evidence>
<dbReference type="Proteomes" id="UP000887575">
    <property type="component" value="Unassembled WGS sequence"/>
</dbReference>
<keyword evidence="1" id="KW-1185">Reference proteome</keyword>
<dbReference type="WBParaSite" id="MBELARI_LOCUS5281">
    <property type="protein sequence ID" value="MBELARI_LOCUS5281"/>
    <property type="gene ID" value="MBELARI_LOCUS5281"/>
</dbReference>
<dbReference type="AlphaFoldDB" id="A0AAF3FE52"/>
<evidence type="ECO:0000313" key="1">
    <source>
        <dbReference type="Proteomes" id="UP000887575"/>
    </source>
</evidence>
<protein>
    <submittedName>
        <fullName evidence="2">Uncharacterized protein</fullName>
    </submittedName>
</protein>
<sequence>MAKKRSDTMRKIRRDLIEKMRRIGEKGQHRVLVDQKKEEKIGAEEKKNENIIDNNEKVEDENGSFTAVEPLFSRGPSRIRVAPSTLSIDVKNPEKIASLVVSLKKLQAVCRSFESVLSGVLPLSETCVANNKNDGEEKIETVAPNTSLLEFLEEFDKEMSPAVSKESVMSSTDSWISWLPRPISESAIVQGPDTPIPSTTQLLTSNTSSVSYTCDCHLCSYLNGWSMSSIEIDKGMEKLSAGCSCKFLTNGSFDVYDYPSNVGTKEEEIESRKRPAEPCSSDCSCKIVPNLSKRIKVNEAAILDSIQDCVTQVSSWTTSGYMADSETTGRSEIKLGCTCTASTISMPVAPATTPAIEAIDQLHAVQAPTSQTVDQARQFLEHKKALWTLLFIVCDTGIMVADRALRELDGDC</sequence>
<accession>A0AAF3FE52</accession>
<proteinExistence type="predicted"/>
<name>A0AAF3FE52_9BILA</name>
<reference evidence="2" key="1">
    <citation type="submission" date="2024-02" db="UniProtKB">
        <authorList>
            <consortium name="WormBaseParasite"/>
        </authorList>
    </citation>
    <scope>IDENTIFICATION</scope>
</reference>
<organism evidence="1 2">
    <name type="scientific">Mesorhabditis belari</name>
    <dbReference type="NCBI Taxonomy" id="2138241"/>
    <lineage>
        <taxon>Eukaryota</taxon>
        <taxon>Metazoa</taxon>
        <taxon>Ecdysozoa</taxon>
        <taxon>Nematoda</taxon>
        <taxon>Chromadorea</taxon>
        <taxon>Rhabditida</taxon>
        <taxon>Rhabditina</taxon>
        <taxon>Rhabditomorpha</taxon>
        <taxon>Rhabditoidea</taxon>
        <taxon>Rhabditidae</taxon>
        <taxon>Mesorhabditinae</taxon>
        <taxon>Mesorhabditis</taxon>
    </lineage>
</organism>